<accession>A0AAW2EPC5</accession>
<dbReference type="EMBL" id="JADYXP020000021">
    <property type="protein sequence ID" value="KAL0103527.1"/>
    <property type="molecule type" value="Genomic_DNA"/>
</dbReference>
<gene>
    <name evidence="1" type="ORF">PUN28_017656</name>
</gene>
<proteinExistence type="predicted"/>
<dbReference type="AlphaFoldDB" id="A0AAW2EPC5"/>
<name>A0AAW2EPC5_9HYME</name>
<organism evidence="1 2">
    <name type="scientific">Cardiocondyla obscurior</name>
    <dbReference type="NCBI Taxonomy" id="286306"/>
    <lineage>
        <taxon>Eukaryota</taxon>
        <taxon>Metazoa</taxon>
        <taxon>Ecdysozoa</taxon>
        <taxon>Arthropoda</taxon>
        <taxon>Hexapoda</taxon>
        <taxon>Insecta</taxon>
        <taxon>Pterygota</taxon>
        <taxon>Neoptera</taxon>
        <taxon>Endopterygota</taxon>
        <taxon>Hymenoptera</taxon>
        <taxon>Apocrita</taxon>
        <taxon>Aculeata</taxon>
        <taxon>Formicoidea</taxon>
        <taxon>Formicidae</taxon>
        <taxon>Myrmicinae</taxon>
        <taxon>Cardiocondyla</taxon>
    </lineage>
</organism>
<dbReference type="Proteomes" id="UP001430953">
    <property type="component" value="Unassembled WGS sequence"/>
</dbReference>
<comment type="caution">
    <text evidence="1">The sequence shown here is derived from an EMBL/GenBank/DDBJ whole genome shotgun (WGS) entry which is preliminary data.</text>
</comment>
<protein>
    <submittedName>
        <fullName evidence="1">Uncharacterized protein</fullName>
    </submittedName>
</protein>
<evidence type="ECO:0000313" key="2">
    <source>
        <dbReference type="Proteomes" id="UP001430953"/>
    </source>
</evidence>
<keyword evidence="2" id="KW-1185">Reference proteome</keyword>
<evidence type="ECO:0000313" key="1">
    <source>
        <dbReference type="EMBL" id="KAL0103527.1"/>
    </source>
</evidence>
<reference evidence="1 2" key="1">
    <citation type="submission" date="2023-03" db="EMBL/GenBank/DDBJ databases">
        <title>High recombination rates correlate with genetic variation in Cardiocondyla obscurior ants.</title>
        <authorList>
            <person name="Errbii M."/>
        </authorList>
    </citation>
    <scope>NUCLEOTIDE SEQUENCE [LARGE SCALE GENOMIC DNA]</scope>
    <source>
        <strain evidence="1">Alpha-2009</strain>
        <tissue evidence="1">Whole body</tissue>
    </source>
</reference>
<sequence length="172" mass="20451">MSAAYLPTCIYLSTETIVLRRTFSETPTSDGARDRGMVFRASALEKKRVALFPEYLKLKERKVEKRKREKRKSKVCERNFLQRGINIFYYNFVRHSVFTLKYLKDCTEKHGISLQHIFGQSSFILYVCVFQNMYLRKHVKYLKIETNYLKLSVQKLKPTKSSILTKKKKLFN</sequence>